<gene>
    <name evidence="1" type="ORF">C8J26_0086</name>
</gene>
<reference evidence="1 2" key="1">
    <citation type="submission" date="2018-04" db="EMBL/GenBank/DDBJ databases">
        <title>Genomic Encyclopedia of Type Strains, Phase III (KMG-III): the genomes of soil and plant-associated and newly described type strains.</title>
        <authorList>
            <person name="Whitman W."/>
        </authorList>
    </citation>
    <scope>NUCLEOTIDE SEQUENCE [LARGE SCALE GENOMIC DNA]</scope>
    <source>
        <strain evidence="1 2">MA101b</strain>
    </source>
</reference>
<evidence type="ECO:0008006" key="3">
    <source>
        <dbReference type="Google" id="ProtNLM"/>
    </source>
</evidence>
<evidence type="ECO:0000313" key="1">
    <source>
        <dbReference type="EMBL" id="PTQ61819.1"/>
    </source>
</evidence>
<dbReference type="Pfam" id="PF01161">
    <property type="entry name" value="PBP"/>
    <property type="match status" value="1"/>
</dbReference>
<dbReference type="CDD" id="cd00865">
    <property type="entry name" value="PEBP_bact_arch"/>
    <property type="match status" value="1"/>
</dbReference>
<protein>
    <recommendedName>
        <fullName evidence="3">Phosphatidylethanolamine-binding protein</fullName>
    </recommendedName>
</protein>
<dbReference type="InterPro" id="IPR036610">
    <property type="entry name" value="PEBP-like_sf"/>
</dbReference>
<sequence>MLEHIPAWLGHAMSGLRAGADKLAIAQLGTSFETLDLNSPAFAHEARMPPRFTADGEGVSPPLVWNAPPAGTAHMVLIVEDADAPTPQPLVHAIIWGLDADAGRLPEGAIVADGAGDAAGAESAGSDVGRNSYLREGWLPPDPPSGHGEHRYAFQLFAVDAGAGAVGETPGRSAVIDAISGHVLAAGLLIGTYSRETEAPVGPVGVTASA</sequence>
<dbReference type="AlphaFoldDB" id="A0A2T5GR63"/>
<proteinExistence type="predicted"/>
<dbReference type="PANTHER" id="PTHR30289:SF1">
    <property type="entry name" value="PEBP (PHOSPHATIDYLETHANOLAMINE-BINDING PROTEIN) FAMILY PROTEIN"/>
    <property type="match status" value="1"/>
</dbReference>
<dbReference type="SUPFAM" id="SSF49777">
    <property type="entry name" value="PEBP-like"/>
    <property type="match status" value="1"/>
</dbReference>
<dbReference type="InterPro" id="IPR005247">
    <property type="entry name" value="YbhB_YbcL/LppC-like"/>
</dbReference>
<dbReference type="EMBL" id="QAOG01000001">
    <property type="protein sequence ID" value="PTQ61819.1"/>
    <property type="molecule type" value="Genomic_DNA"/>
</dbReference>
<comment type="caution">
    <text evidence="1">The sequence shown here is derived from an EMBL/GenBank/DDBJ whole genome shotgun (WGS) entry which is preliminary data.</text>
</comment>
<dbReference type="PANTHER" id="PTHR30289">
    <property type="entry name" value="UNCHARACTERIZED PROTEIN YBCL-RELATED"/>
    <property type="match status" value="1"/>
</dbReference>
<dbReference type="RefSeq" id="WP_107956299.1">
    <property type="nucleotide sequence ID" value="NZ_QAOG01000001.1"/>
</dbReference>
<dbReference type="InterPro" id="IPR008914">
    <property type="entry name" value="PEBP"/>
</dbReference>
<organism evidence="1 2">
    <name type="scientific">Sphingomonas aurantiaca</name>
    <dbReference type="NCBI Taxonomy" id="185949"/>
    <lineage>
        <taxon>Bacteria</taxon>
        <taxon>Pseudomonadati</taxon>
        <taxon>Pseudomonadota</taxon>
        <taxon>Alphaproteobacteria</taxon>
        <taxon>Sphingomonadales</taxon>
        <taxon>Sphingomonadaceae</taxon>
        <taxon>Sphingomonas</taxon>
    </lineage>
</organism>
<evidence type="ECO:0000313" key="2">
    <source>
        <dbReference type="Proteomes" id="UP000244189"/>
    </source>
</evidence>
<dbReference type="Proteomes" id="UP000244189">
    <property type="component" value="Unassembled WGS sequence"/>
</dbReference>
<name>A0A2T5GR63_9SPHN</name>
<dbReference type="Gene3D" id="3.90.280.10">
    <property type="entry name" value="PEBP-like"/>
    <property type="match status" value="1"/>
</dbReference>
<dbReference type="NCBIfam" id="TIGR00481">
    <property type="entry name" value="YbhB/YbcL family Raf kinase inhibitor-like protein"/>
    <property type="match status" value="1"/>
</dbReference>
<keyword evidence="2" id="KW-1185">Reference proteome</keyword>
<accession>A0A2T5GR63</accession>